<dbReference type="PANTHER" id="PTHR11360">
    <property type="entry name" value="MONOCARBOXYLATE TRANSPORTER"/>
    <property type="match status" value="1"/>
</dbReference>
<feature type="transmembrane region" description="Helical" evidence="4">
    <location>
        <begin position="299"/>
        <end position="319"/>
    </location>
</feature>
<evidence type="ECO:0000256" key="1">
    <source>
        <dbReference type="ARBA" id="ARBA00022692"/>
    </source>
</evidence>
<dbReference type="InterPro" id="IPR036259">
    <property type="entry name" value="MFS_trans_sf"/>
</dbReference>
<feature type="transmembrane region" description="Helical" evidence="4">
    <location>
        <begin position="390"/>
        <end position="411"/>
    </location>
</feature>
<dbReference type="PANTHER" id="PTHR11360:SF284">
    <property type="entry name" value="EG:103B4.3 PROTEIN-RELATED"/>
    <property type="match status" value="1"/>
</dbReference>
<organism evidence="5 6">
    <name type="scientific">Palleronia pontilimi</name>
    <dbReference type="NCBI Taxonomy" id="1964209"/>
    <lineage>
        <taxon>Bacteria</taxon>
        <taxon>Pseudomonadati</taxon>
        <taxon>Pseudomonadota</taxon>
        <taxon>Alphaproteobacteria</taxon>
        <taxon>Rhodobacterales</taxon>
        <taxon>Roseobacteraceae</taxon>
        <taxon>Palleronia</taxon>
    </lineage>
</organism>
<dbReference type="Gene3D" id="1.20.1250.20">
    <property type="entry name" value="MFS general substrate transporter like domains"/>
    <property type="match status" value="1"/>
</dbReference>
<dbReference type="RefSeq" id="WP_198915546.1">
    <property type="nucleotide sequence ID" value="NZ_JAEKPD010000006.1"/>
</dbReference>
<keyword evidence="2 4" id="KW-1133">Transmembrane helix</keyword>
<accession>A0A934I8P0</accession>
<feature type="transmembrane region" description="Helical" evidence="4">
    <location>
        <begin position="120"/>
        <end position="142"/>
    </location>
</feature>
<feature type="transmembrane region" description="Helical" evidence="4">
    <location>
        <begin position="154"/>
        <end position="172"/>
    </location>
</feature>
<keyword evidence="1 4" id="KW-0812">Transmembrane</keyword>
<dbReference type="AlphaFoldDB" id="A0A934I8P0"/>
<gene>
    <name evidence="5" type="ORF">ILP92_06385</name>
</gene>
<comment type="caution">
    <text evidence="5">The sequence shown here is derived from an EMBL/GenBank/DDBJ whole genome shotgun (WGS) entry which is preliminary data.</text>
</comment>
<feature type="transmembrane region" description="Helical" evidence="4">
    <location>
        <begin position="184"/>
        <end position="207"/>
    </location>
</feature>
<feature type="transmembrane region" description="Helical" evidence="4">
    <location>
        <begin position="94"/>
        <end position="114"/>
    </location>
</feature>
<feature type="transmembrane region" description="Helical" evidence="4">
    <location>
        <begin position="355"/>
        <end position="378"/>
    </location>
</feature>
<feature type="transmembrane region" description="Helical" evidence="4">
    <location>
        <begin position="66"/>
        <end position="87"/>
    </location>
</feature>
<feature type="transmembrane region" description="Helical" evidence="4">
    <location>
        <begin position="235"/>
        <end position="258"/>
    </location>
</feature>
<evidence type="ECO:0000256" key="4">
    <source>
        <dbReference type="SAM" id="Phobius"/>
    </source>
</evidence>
<keyword evidence="3 4" id="KW-0472">Membrane</keyword>
<dbReference type="Pfam" id="PF07690">
    <property type="entry name" value="MFS_1"/>
    <property type="match status" value="1"/>
</dbReference>
<evidence type="ECO:0000313" key="6">
    <source>
        <dbReference type="Proteomes" id="UP000642488"/>
    </source>
</evidence>
<dbReference type="GO" id="GO:0022857">
    <property type="term" value="F:transmembrane transporter activity"/>
    <property type="evidence" value="ECO:0007669"/>
    <property type="project" value="InterPro"/>
</dbReference>
<feature type="transmembrane region" description="Helical" evidence="4">
    <location>
        <begin position="270"/>
        <end position="292"/>
    </location>
</feature>
<proteinExistence type="predicted"/>
<dbReference type="SUPFAM" id="SSF103473">
    <property type="entry name" value="MFS general substrate transporter"/>
    <property type="match status" value="1"/>
</dbReference>
<keyword evidence="6" id="KW-1185">Reference proteome</keyword>
<dbReference type="InterPro" id="IPR011701">
    <property type="entry name" value="MFS"/>
</dbReference>
<evidence type="ECO:0000256" key="3">
    <source>
        <dbReference type="ARBA" id="ARBA00023136"/>
    </source>
</evidence>
<evidence type="ECO:0000313" key="5">
    <source>
        <dbReference type="EMBL" id="MBJ3762368.1"/>
    </source>
</evidence>
<protein>
    <submittedName>
        <fullName evidence="5">MFS transporter</fullName>
    </submittedName>
</protein>
<dbReference type="EMBL" id="JAEKPD010000006">
    <property type="protein sequence ID" value="MBJ3762368.1"/>
    <property type="molecule type" value="Genomic_DNA"/>
</dbReference>
<feature type="transmembrane region" description="Helical" evidence="4">
    <location>
        <begin position="325"/>
        <end position="343"/>
    </location>
</feature>
<feature type="transmembrane region" description="Helical" evidence="4">
    <location>
        <begin position="26"/>
        <end position="54"/>
    </location>
</feature>
<sequence>MQQDDFSPADPLPFPDPVGPPRHRELAALLSLAVGLLVGWSALFYLFGALLLVWEAQTGLGKADLSLGLTGAILASAVVAPVAGKVIDAGAGRLLLPFGALLGAVGLLALSQATSHRGFLLAWIVIGAAQGCSLYEATFTFLARVLRQRARRSIALVALVAGLSTSLVYPVASEIADGFGWRKAVVFFAGLSAYVAAPLMYFGAATLEPASCRLNRTARAEAAGAALRHARGQPVFWCLLVAFACLAFTEGLVLAHGVPALVAFGHDSAVAILVLALLGPFQAVARIAILCARVEGASLGLMVLAVAAMGAGLCVLLLGPQSTGTAFAFMALFGLGYGLTPVLKPVVVSDCLGYASIGAILGCLALPYYAALALAPYLGSILWEQGGYALALKTGVAGTLLCMAGLIWVGLARAPSRVSVAG</sequence>
<dbReference type="Proteomes" id="UP000642488">
    <property type="component" value="Unassembled WGS sequence"/>
</dbReference>
<dbReference type="InterPro" id="IPR050327">
    <property type="entry name" value="Proton-linked_MCT"/>
</dbReference>
<evidence type="ECO:0000256" key="2">
    <source>
        <dbReference type="ARBA" id="ARBA00022989"/>
    </source>
</evidence>
<name>A0A934I8P0_9RHOB</name>
<reference evidence="5" key="1">
    <citation type="submission" date="2020-12" db="EMBL/GenBank/DDBJ databases">
        <title>Bacterial taxonomy.</title>
        <authorList>
            <person name="Pan X."/>
        </authorList>
    </citation>
    <scope>NUCLEOTIDE SEQUENCE</scope>
    <source>
        <strain evidence="5">KCTC 52957</strain>
    </source>
</reference>